<dbReference type="InterPro" id="IPR001647">
    <property type="entry name" value="HTH_TetR"/>
</dbReference>
<keyword evidence="7" id="KW-1185">Reference proteome</keyword>
<dbReference type="RefSeq" id="WP_103550018.1">
    <property type="nucleotide sequence ID" value="NZ_JBHJSK010000001.1"/>
</dbReference>
<dbReference type="Gene3D" id="1.10.357.10">
    <property type="entry name" value="Tetracycline Repressor, domain 2"/>
    <property type="match status" value="1"/>
</dbReference>
<dbReference type="Pfam" id="PF00440">
    <property type="entry name" value="TetR_N"/>
    <property type="match status" value="1"/>
</dbReference>
<dbReference type="InterPro" id="IPR023772">
    <property type="entry name" value="DNA-bd_HTH_TetR-type_CS"/>
</dbReference>
<dbReference type="SUPFAM" id="SSF46689">
    <property type="entry name" value="Homeodomain-like"/>
    <property type="match status" value="1"/>
</dbReference>
<feature type="DNA-binding region" description="H-T-H motif" evidence="4">
    <location>
        <begin position="42"/>
        <end position="61"/>
    </location>
</feature>
<evidence type="ECO:0000256" key="1">
    <source>
        <dbReference type="ARBA" id="ARBA00023015"/>
    </source>
</evidence>
<dbReference type="SUPFAM" id="SSF48498">
    <property type="entry name" value="Tetracyclin repressor-like, C-terminal domain"/>
    <property type="match status" value="1"/>
</dbReference>
<feature type="domain" description="HTH tetR-type" evidence="5">
    <location>
        <begin position="19"/>
        <end position="79"/>
    </location>
</feature>
<evidence type="ECO:0000313" key="7">
    <source>
        <dbReference type="Proteomes" id="UP000236178"/>
    </source>
</evidence>
<name>A0A2I0SQD0_9ACTN</name>
<organism evidence="6 7">
    <name type="scientific">Streptomyces populi</name>
    <dbReference type="NCBI Taxonomy" id="2058924"/>
    <lineage>
        <taxon>Bacteria</taxon>
        <taxon>Bacillati</taxon>
        <taxon>Actinomycetota</taxon>
        <taxon>Actinomycetes</taxon>
        <taxon>Kitasatosporales</taxon>
        <taxon>Streptomycetaceae</taxon>
        <taxon>Streptomyces</taxon>
    </lineage>
</organism>
<keyword evidence="1" id="KW-0805">Transcription regulation</keyword>
<dbReference type="InterPro" id="IPR050109">
    <property type="entry name" value="HTH-type_TetR-like_transc_reg"/>
</dbReference>
<dbReference type="PROSITE" id="PS01081">
    <property type="entry name" value="HTH_TETR_1"/>
    <property type="match status" value="1"/>
</dbReference>
<dbReference type="GO" id="GO:0000976">
    <property type="term" value="F:transcription cis-regulatory region binding"/>
    <property type="evidence" value="ECO:0007669"/>
    <property type="project" value="TreeGrafter"/>
</dbReference>
<accession>A0A2I0SQD0</accession>
<evidence type="ECO:0000256" key="4">
    <source>
        <dbReference type="PROSITE-ProRule" id="PRU00335"/>
    </source>
</evidence>
<keyword evidence="3" id="KW-0804">Transcription</keyword>
<evidence type="ECO:0000313" key="6">
    <source>
        <dbReference type="EMBL" id="PKT72146.1"/>
    </source>
</evidence>
<dbReference type="InterPro" id="IPR011075">
    <property type="entry name" value="TetR_C"/>
</dbReference>
<dbReference type="InterPro" id="IPR009057">
    <property type="entry name" value="Homeodomain-like_sf"/>
</dbReference>
<evidence type="ECO:0000256" key="3">
    <source>
        <dbReference type="ARBA" id="ARBA00023163"/>
    </source>
</evidence>
<dbReference type="GO" id="GO:0003700">
    <property type="term" value="F:DNA-binding transcription factor activity"/>
    <property type="evidence" value="ECO:0007669"/>
    <property type="project" value="TreeGrafter"/>
</dbReference>
<dbReference type="PANTHER" id="PTHR30055:SF148">
    <property type="entry name" value="TETR-FAMILY TRANSCRIPTIONAL REGULATOR"/>
    <property type="match status" value="1"/>
</dbReference>
<dbReference type="PRINTS" id="PR00455">
    <property type="entry name" value="HTHTETR"/>
</dbReference>
<dbReference type="PANTHER" id="PTHR30055">
    <property type="entry name" value="HTH-TYPE TRANSCRIPTIONAL REGULATOR RUTR"/>
    <property type="match status" value="1"/>
</dbReference>
<comment type="caution">
    <text evidence="6">The sequence shown here is derived from an EMBL/GenBank/DDBJ whole genome shotgun (WGS) entry which is preliminary data.</text>
</comment>
<gene>
    <name evidence="6" type="ORF">CW362_15380</name>
</gene>
<dbReference type="Proteomes" id="UP000236178">
    <property type="component" value="Unassembled WGS sequence"/>
</dbReference>
<dbReference type="InterPro" id="IPR036271">
    <property type="entry name" value="Tet_transcr_reg_TetR-rel_C_sf"/>
</dbReference>
<protein>
    <submittedName>
        <fullName evidence="6">TetR family transcriptional regulator</fullName>
    </submittedName>
</protein>
<sequence length="200" mass="21481">MAERRVESARRGPGRPRQEHVTAAVLDAVVELVTENGMGALTMDAVAARAGVSKPAMYRRWSTKQDLVIAAAESRIGSLTVPDMGDFRAELRAVLTARMEAYRQPGVARLLAGVIGTAAEAGAEPAAYRAYTARVMSQTRHLLERGVARGEVRPDVDLDDAATLVAASLVFRMVGEQRLPDEALVDSMVDMIGRAVAVRP</sequence>
<evidence type="ECO:0000256" key="2">
    <source>
        <dbReference type="ARBA" id="ARBA00023125"/>
    </source>
</evidence>
<proteinExistence type="predicted"/>
<dbReference type="AlphaFoldDB" id="A0A2I0SQD0"/>
<dbReference type="Pfam" id="PF16859">
    <property type="entry name" value="TetR_C_11"/>
    <property type="match status" value="1"/>
</dbReference>
<keyword evidence="2 4" id="KW-0238">DNA-binding</keyword>
<dbReference type="Gene3D" id="1.10.10.60">
    <property type="entry name" value="Homeodomain-like"/>
    <property type="match status" value="1"/>
</dbReference>
<evidence type="ECO:0000259" key="5">
    <source>
        <dbReference type="PROSITE" id="PS50977"/>
    </source>
</evidence>
<dbReference type="EMBL" id="PJOS01000025">
    <property type="protein sequence ID" value="PKT72146.1"/>
    <property type="molecule type" value="Genomic_DNA"/>
</dbReference>
<reference evidence="6 7" key="1">
    <citation type="submission" date="2017-12" db="EMBL/GenBank/DDBJ databases">
        <title>Streptomyces populusis sp. nov., a novel endophytic actinobacterium isolated from stems of Populus adenopoda Maxim.</title>
        <authorList>
            <person name="Wang Z."/>
        </authorList>
    </citation>
    <scope>NUCLEOTIDE SEQUENCE [LARGE SCALE GENOMIC DNA]</scope>
    <source>
        <strain evidence="6 7">A249</strain>
    </source>
</reference>
<dbReference type="OrthoDB" id="9796019at2"/>
<dbReference type="PROSITE" id="PS50977">
    <property type="entry name" value="HTH_TETR_2"/>
    <property type="match status" value="1"/>
</dbReference>